<evidence type="ECO:0000313" key="1">
    <source>
        <dbReference type="EMBL" id="KAI3376957.1"/>
    </source>
</evidence>
<evidence type="ECO:0000313" key="2">
    <source>
        <dbReference type="Proteomes" id="UP000831701"/>
    </source>
</evidence>
<dbReference type="EMBL" id="CM041531">
    <property type="protein sequence ID" value="KAI3376957.1"/>
    <property type="molecule type" value="Genomic_DNA"/>
</dbReference>
<comment type="caution">
    <text evidence="1">The sequence shown here is derived from an EMBL/GenBank/DDBJ whole genome shotgun (WGS) entry which is preliminary data.</text>
</comment>
<protein>
    <submittedName>
        <fullName evidence="1">Uncharacterized protein</fullName>
    </submittedName>
</protein>
<organism evidence="1 2">
    <name type="scientific">Scortum barcoo</name>
    <name type="common">barcoo grunter</name>
    <dbReference type="NCBI Taxonomy" id="214431"/>
    <lineage>
        <taxon>Eukaryota</taxon>
        <taxon>Metazoa</taxon>
        <taxon>Chordata</taxon>
        <taxon>Craniata</taxon>
        <taxon>Vertebrata</taxon>
        <taxon>Euteleostomi</taxon>
        <taxon>Actinopterygii</taxon>
        <taxon>Neopterygii</taxon>
        <taxon>Teleostei</taxon>
        <taxon>Neoteleostei</taxon>
        <taxon>Acanthomorphata</taxon>
        <taxon>Eupercaria</taxon>
        <taxon>Centrarchiformes</taxon>
        <taxon>Terapontoidei</taxon>
        <taxon>Terapontidae</taxon>
        <taxon>Scortum</taxon>
    </lineage>
</organism>
<keyword evidence="2" id="KW-1185">Reference proteome</keyword>
<sequence length="204" mass="22642">MVTVLLLDVNDNPPIVLFPQSNQSYMLVLPNTLPGTSITEVYAVDKDTGMNAVIAYSIIKRKGGEPASFAIDPATGNITLKRELSNRGLYSLLVKVTDHGQPEPLYSTVMVNFFVNETVSNESYIQSLLTREADIEVEERPWYIGQMTEGPERLIGQVTYSSSKIKSGAQIDHCIFPQSEMKQLNIKRLRACAVVVITCIGQSW</sequence>
<accession>A0ACB8XBQ2</accession>
<reference evidence="1" key="1">
    <citation type="submission" date="2022-04" db="EMBL/GenBank/DDBJ databases">
        <title>Jade perch genome.</title>
        <authorList>
            <person name="Chao B."/>
        </authorList>
    </citation>
    <scope>NUCLEOTIDE SEQUENCE</scope>
    <source>
        <strain evidence="1">CB-2022</strain>
    </source>
</reference>
<name>A0ACB8XBQ2_9TELE</name>
<proteinExistence type="predicted"/>
<dbReference type="Proteomes" id="UP000831701">
    <property type="component" value="Chromosome 1"/>
</dbReference>
<gene>
    <name evidence="1" type="ORF">L3Q82_000196</name>
</gene>